<accession>A0A7J6PAQ8</accession>
<organism evidence="2 3">
    <name type="scientific">Perkinsus olseni</name>
    <name type="common">Perkinsus atlanticus</name>
    <dbReference type="NCBI Taxonomy" id="32597"/>
    <lineage>
        <taxon>Eukaryota</taxon>
        <taxon>Sar</taxon>
        <taxon>Alveolata</taxon>
        <taxon>Perkinsozoa</taxon>
        <taxon>Perkinsea</taxon>
        <taxon>Perkinsida</taxon>
        <taxon>Perkinsidae</taxon>
        <taxon>Perkinsus</taxon>
    </lineage>
</organism>
<dbReference type="OrthoDB" id="10588712at2759"/>
<comment type="caution">
    <text evidence="2">The sequence shown here is derived from an EMBL/GenBank/DDBJ whole genome shotgun (WGS) entry which is preliminary data.</text>
</comment>
<evidence type="ECO:0000256" key="1">
    <source>
        <dbReference type="SAM" id="MobiDB-lite"/>
    </source>
</evidence>
<gene>
    <name evidence="2" type="ORF">FOZ60_011660</name>
</gene>
<dbReference type="AlphaFoldDB" id="A0A7J6PAQ8"/>
<dbReference type="EMBL" id="JABANP010000049">
    <property type="protein sequence ID" value="KAF4693199.1"/>
    <property type="molecule type" value="Genomic_DNA"/>
</dbReference>
<protein>
    <submittedName>
        <fullName evidence="2">Uncharacterized protein</fullName>
    </submittedName>
</protein>
<feature type="compositionally biased region" description="Basic residues" evidence="1">
    <location>
        <begin position="18"/>
        <end position="33"/>
    </location>
</feature>
<name>A0A7J6PAQ8_PEROL</name>
<proteinExistence type="predicted"/>
<evidence type="ECO:0000313" key="3">
    <source>
        <dbReference type="Proteomes" id="UP000541610"/>
    </source>
</evidence>
<sequence length="352" mass="39945">MGETYVKTYIAKLEAEKARKKADRTGRSAKRRRSDVSSIIASDKESRFNGAEELFATSHPMFERFSVEKPQRRSLITDFYDHKPLASQVAKFHKHFITWAMVELSDADLSGLASALMSPFLVDAEDTLRPGYRGMHLRSTKSAEEIMHSMMESPSTKRPELRRLQLFCARPSVLRGLATLVSLFAWIPRSALFLYKLKNRVNSSTPLYRFVTSKIIPDLQAHSLRVASITTRSSSALKRAAGRIADFINRTAPGPIPCVTSVCMSANNKRLIQRLFEMEPFNNLQSRLRMIEVFLGDHEVALQFEALGGIPSDRFGAEPREITRGWRWLMDNWEALQKTVAMTRLDSAAWAT</sequence>
<feature type="region of interest" description="Disordered" evidence="1">
    <location>
        <begin position="17"/>
        <end position="37"/>
    </location>
</feature>
<evidence type="ECO:0000313" key="2">
    <source>
        <dbReference type="EMBL" id="KAF4693199.1"/>
    </source>
</evidence>
<reference evidence="2 3" key="1">
    <citation type="submission" date="2020-04" db="EMBL/GenBank/DDBJ databases">
        <title>Perkinsus olseni comparative genomics.</title>
        <authorList>
            <person name="Bogema D.R."/>
        </authorList>
    </citation>
    <scope>NUCLEOTIDE SEQUENCE [LARGE SCALE GENOMIC DNA]</scope>
    <source>
        <strain evidence="2">00978-12</strain>
    </source>
</reference>
<dbReference type="Proteomes" id="UP000541610">
    <property type="component" value="Unassembled WGS sequence"/>
</dbReference>